<dbReference type="Gene3D" id="1.25.10.10">
    <property type="entry name" value="Leucine-rich Repeat Variant"/>
    <property type="match status" value="1"/>
</dbReference>
<feature type="compositionally biased region" description="Polar residues" evidence="1">
    <location>
        <begin position="234"/>
        <end position="251"/>
    </location>
</feature>
<feature type="region of interest" description="Disordered" evidence="1">
    <location>
        <begin position="234"/>
        <end position="255"/>
    </location>
</feature>
<feature type="domain" description="TOG" evidence="2">
    <location>
        <begin position="329"/>
        <end position="564"/>
    </location>
</feature>
<dbReference type="Proteomes" id="UP001566132">
    <property type="component" value="Unassembled WGS sequence"/>
</dbReference>
<dbReference type="AlphaFoldDB" id="A0ABD1EZX6"/>
<gene>
    <name evidence="3" type="ORF">ABEB36_005081</name>
</gene>
<dbReference type="SUPFAM" id="SSF48371">
    <property type="entry name" value="ARM repeat"/>
    <property type="match status" value="1"/>
</dbReference>
<sequence length="570" mass="65273">MRANSNLQISPELTSDRKTFTTQNVRSLLQSTSFVIPNRNVTEQSSFKSEILKDSGTQTSKTVISLNLVDDARMSPDSLSPNTDCEPDLGCSSNNEQFNTPRFSRKGCIVRYLHKPKKKDKEQDGLPLYSLTKVFLEKSKRKKLENQSPKVTRSNFLQQTSPLRKIIPSDQEKNLKCSYANVSSQMTPPNPNPRFTVKRTREKVDHVEIVKPINKQLWEKELTLKLNLESTRTSPKNLRSHSFMSPTFSSEQKNKMREIRTVTKLISPTRRGRSASPKTKIKRSTSTSIQTKIPYIDKSSSSIFHGIGDSVYDLNIKLSKMAVSTVSNSKLSEISTDNHPEQELVQAIAKMKNSDWNLALRGLAEIVEICRTADINMVYPHMTVINQRMIDMLKSSRSHICRTTCKAVGHLFEYVKDTRRPEFDEIVDTLLNRTADSNKFIRQDANMALDCMVTHIPTMHAIRALCAKGPDHKNTLVRLATARLLVCVVVIAGPASILNPNNSDYTRRRIILNMVKFLSDKTLEPRKYGERLYKLFNGDRMFEIYIRRYLEKETLQKFKLCLKTYQKHNC</sequence>
<reference evidence="3 4" key="1">
    <citation type="submission" date="2024-05" db="EMBL/GenBank/DDBJ databases">
        <title>Genetic variation in Jamaican populations of the coffee berry borer (Hypothenemus hampei).</title>
        <authorList>
            <person name="Errbii M."/>
            <person name="Myrie A."/>
        </authorList>
    </citation>
    <scope>NUCLEOTIDE SEQUENCE [LARGE SCALE GENOMIC DNA]</scope>
    <source>
        <strain evidence="3">JA-Hopewell-2020-01-JO</strain>
        <tissue evidence="3">Whole body</tissue>
    </source>
</reference>
<dbReference type="PANTHER" id="PTHR21567">
    <property type="entry name" value="CLASP"/>
    <property type="match status" value="1"/>
</dbReference>
<evidence type="ECO:0000313" key="3">
    <source>
        <dbReference type="EMBL" id="KAL1505537.1"/>
    </source>
</evidence>
<name>A0ABD1EZX6_HYPHA</name>
<accession>A0ABD1EZX6</accession>
<dbReference type="GO" id="GO:0000226">
    <property type="term" value="P:microtubule cytoskeleton organization"/>
    <property type="evidence" value="ECO:0007669"/>
    <property type="project" value="UniProtKB-ARBA"/>
</dbReference>
<dbReference type="PANTHER" id="PTHR21567:SF88">
    <property type="entry name" value="TOG DOMAIN-CONTAINING PROTEIN"/>
    <property type="match status" value="1"/>
</dbReference>
<dbReference type="InterPro" id="IPR016024">
    <property type="entry name" value="ARM-type_fold"/>
</dbReference>
<dbReference type="SMART" id="SM01349">
    <property type="entry name" value="TOG"/>
    <property type="match status" value="1"/>
</dbReference>
<evidence type="ECO:0000256" key="1">
    <source>
        <dbReference type="SAM" id="MobiDB-lite"/>
    </source>
</evidence>
<protein>
    <recommendedName>
        <fullName evidence="2">TOG domain-containing protein</fullName>
    </recommendedName>
</protein>
<keyword evidence="4" id="KW-1185">Reference proteome</keyword>
<evidence type="ECO:0000313" key="4">
    <source>
        <dbReference type="Proteomes" id="UP001566132"/>
    </source>
</evidence>
<organism evidence="3 4">
    <name type="scientific">Hypothenemus hampei</name>
    <name type="common">Coffee berry borer</name>
    <dbReference type="NCBI Taxonomy" id="57062"/>
    <lineage>
        <taxon>Eukaryota</taxon>
        <taxon>Metazoa</taxon>
        <taxon>Ecdysozoa</taxon>
        <taxon>Arthropoda</taxon>
        <taxon>Hexapoda</taxon>
        <taxon>Insecta</taxon>
        <taxon>Pterygota</taxon>
        <taxon>Neoptera</taxon>
        <taxon>Endopterygota</taxon>
        <taxon>Coleoptera</taxon>
        <taxon>Polyphaga</taxon>
        <taxon>Cucujiformia</taxon>
        <taxon>Curculionidae</taxon>
        <taxon>Scolytinae</taxon>
        <taxon>Hypothenemus</taxon>
    </lineage>
</organism>
<dbReference type="Pfam" id="PF12348">
    <property type="entry name" value="CLASP_N"/>
    <property type="match status" value="1"/>
</dbReference>
<evidence type="ECO:0000259" key="2">
    <source>
        <dbReference type="SMART" id="SM01349"/>
    </source>
</evidence>
<dbReference type="InterPro" id="IPR011989">
    <property type="entry name" value="ARM-like"/>
</dbReference>
<dbReference type="InterPro" id="IPR034085">
    <property type="entry name" value="TOG"/>
</dbReference>
<proteinExistence type="predicted"/>
<dbReference type="InterPro" id="IPR024395">
    <property type="entry name" value="CLASP_N_dom"/>
</dbReference>
<dbReference type="EMBL" id="JBDJPC010000004">
    <property type="protein sequence ID" value="KAL1505537.1"/>
    <property type="molecule type" value="Genomic_DNA"/>
</dbReference>
<comment type="caution">
    <text evidence="3">The sequence shown here is derived from an EMBL/GenBank/DDBJ whole genome shotgun (WGS) entry which is preliminary data.</text>
</comment>